<comment type="catalytic activity">
    <reaction evidence="16 17">
        <text>a ubiquinone + NADH + 5 H(+)(in) = a ubiquinol + NAD(+) + 4 H(+)(out)</text>
        <dbReference type="Rhea" id="RHEA:29091"/>
        <dbReference type="Rhea" id="RHEA-COMP:9565"/>
        <dbReference type="Rhea" id="RHEA-COMP:9566"/>
        <dbReference type="ChEBI" id="CHEBI:15378"/>
        <dbReference type="ChEBI" id="CHEBI:16389"/>
        <dbReference type="ChEBI" id="CHEBI:17976"/>
        <dbReference type="ChEBI" id="CHEBI:57540"/>
        <dbReference type="ChEBI" id="CHEBI:57945"/>
        <dbReference type="EC" id="7.1.1.2"/>
    </reaction>
</comment>
<accession>A0A410HYG5</accession>
<keyword evidence="14 17" id="KW-0496">Mitochondrion</keyword>
<evidence type="ECO:0000256" key="10">
    <source>
        <dbReference type="ARBA" id="ARBA00022982"/>
    </source>
</evidence>
<evidence type="ECO:0000256" key="4">
    <source>
        <dbReference type="ARBA" id="ARBA00012944"/>
    </source>
</evidence>
<evidence type="ECO:0000256" key="6">
    <source>
        <dbReference type="ARBA" id="ARBA00022448"/>
    </source>
</evidence>
<evidence type="ECO:0000256" key="12">
    <source>
        <dbReference type="ARBA" id="ARBA00023027"/>
    </source>
</evidence>
<dbReference type="InterPro" id="IPR001750">
    <property type="entry name" value="ND/Mrp_TM"/>
</dbReference>
<keyword evidence="10 17" id="KW-0249">Electron transport</keyword>
<comment type="function">
    <text evidence="17">Core subunit of the mitochondrial membrane respiratory chain NADH dehydrogenase (Complex I) which catalyzes electron transfer from NADH through the respiratory chain, using ubiquinone as an electron acceptor. Essential for the catalytic activity and assembly of complex I.</text>
</comment>
<name>A0A410HYG5_9ACAR</name>
<dbReference type="GO" id="GO:0015990">
    <property type="term" value="P:electron transport coupled proton transport"/>
    <property type="evidence" value="ECO:0007669"/>
    <property type="project" value="TreeGrafter"/>
</dbReference>
<dbReference type="EC" id="7.1.1.2" evidence="4 17"/>
<keyword evidence="6 17" id="KW-0813">Transport</keyword>
<dbReference type="GO" id="GO:0048039">
    <property type="term" value="F:ubiquinone binding"/>
    <property type="evidence" value="ECO:0007669"/>
    <property type="project" value="TreeGrafter"/>
</dbReference>
<feature type="transmembrane region" description="Helical" evidence="17">
    <location>
        <begin position="171"/>
        <end position="197"/>
    </location>
</feature>
<evidence type="ECO:0000256" key="7">
    <source>
        <dbReference type="ARBA" id="ARBA00022660"/>
    </source>
</evidence>
<keyword evidence="11 17" id="KW-1133">Transmembrane helix</keyword>
<comment type="subcellular location">
    <subcellularLocation>
        <location evidence="2 17">Mitochondrion membrane</location>
        <topology evidence="2 17">Multi-pass membrane protein</topology>
    </subcellularLocation>
</comment>
<feature type="transmembrane region" description="Helical" evidence="17">
    <location>
        <begin position="407"/>
        <end position="430"/>
    </location>
</feature>
<feature type="transmembrane region" description="Helical" evidence="17">
    <location>
        <begin position="100"/>
        <end position="119"/>
    </location>
</feature>
<keyword evidence="12 17" id="KW-0520">NAD</keyword>
<feature type="transmembrane region" description="Helical" evidence="17">
    <location>
        <begin position="53"/>
        <end position="71"/>
    </location>
</feature>
<evidence type="ECO:0000256" key="15">
    <source>
        <dbReference type="ARBA" id="ARBA00023136"/>
    </source>
</evidence>
<feature type="transmembrane region" description="Helical" evidence="17">
    <location>
        <begin position="375"/>
        <end position="395"/>
    </location>
</feature>
<dbReference type="PANTHER" id="PTHR43507:SF20">
    <property type="entry name" value="NADH-UBIQUINONE OXIDOREDUCTASE CHAIN 4"/>
    <property type="match status" value="1"/>
</dbReference>
<dbReference type="Pfam" id="PF00361">
    <property type="entry name" value="Proton_antipo_M"/>
    <property type="match status" value="1"/>
</dbReference>
<dbReference type="PRINTS" id="PR01437">
    <property type="entry name" value="NUOXDRDTASE4"/>
</dbReference>
<dbReference type="GO" id="GO:0003954">
    <property type="term" value="F:NADH dehydrogenase activity"/>
    <property type="evidence" value="ECO:0007669"/>
    <property type="project" value="TreeGrafter"/>
</dbReference>
<dbReference type="InterPro" id="IPR003918">
    <property type="entry name" value="NADH_UbQ_OxRdtase"/>
</dbReference>
<feature type="transmembrane region" description="Helical" evidence="17">
    <location>
        <begin position="324"/>
        <end position="343"/>
    </location>
</feature>
<evidence type="ECO:0000256" key="13">
    <source>
        <dbReference type="ARBA" id="ARBA00023075"/>
    </source>
</evidence>
<evidence type="ECO:0000256" key="1">
    <source>
        <dbReference type="ARBA" id="ARBA00003257"/>
    </source>
</evidence>
<evidence type="ECO:0000313" key="19">
    <source>
        <dbReference type="EMBL" id="QAB47273.1"/>
    </source>
</evidence>
<evidence type="ECO:0000256" key="9">
    <source>
        <dbReference type="ARBA" id="ARBA00022967"/>
    </source>
</evidence>
<keyword evidence="15 17" id="KW-0472">Membrane</keyword>
<comment type="function">
    <text evidence="1">Core subunit of the mitochondrial membrane respiratory chain NADH dehydrogenase (Complex I) that is believed to belong to the minimal assembly required for catalysis. Complex I functions in the transfer of electrons from NADH to the respiratory chain. The immediate electron acceptor for the enzyme is believed to be ubiquinone.</text>
</comment>
<feature type="transmembrane region" description="Helical" evidence="17">
    <location>
        <begin position="131"/>
        <end position="151"/>
    </location>
</feature>
<evidence type="ECO:0000256" key="14">
    <source>
        <dbReference type="ARBA" id="ARBA00023128"/>
    </source>
</evidence>
<dbReference type="GO" id="GO:0008137">
    <property type="term" value="F:NADH dehydrogenase (ubiquinone) activity"/>
    <property type="evidence" value="ECO:0007669"/>
    <property type="project" value="UniProtKB-UniRule"/>
</dbReference>
<feature type="transmembrane region" description="Helical" evidence="17">
    <location>
        <begin position="292"/>
        <end position="312"/>
    </location>
</feature>
<proteinExistence type="inferred from homology"/>
<dbReference type="PANTHER" id="PTHR43507">
    <property type="entry name" value="NADH-UBIQUINONE OXIDOREDUCTASE CHAIN 4"/>
    <property type="match status" value="1"/>
</dbReference>
<dbReference type="GO" id="GO:0031966">
    <property type="term" value="C:mitochondrial membrane"/>
    <property type="evidence" value="ECO:0007669"/>
    <property type="project" value="UniProtKB-SubCell"/>
</dbReference>
<evidence type="ECO:0000256" key="3">
    <source>
        <dbReference type="ARBA" id="ARBA00009025"/>
    </source>
</evidence>
<protein>
    <recommendedName>
        <fullName evidence="5 17">NADH-ubiquinone oxidoreductase chain 4</fullName>
        <ecNumber evidence="4 17">7.1.1.2</ecNumber>
    </recommendedName>
</protein>
<keyword evidence="9" id="KW-1278">Translocase</keyword>
<organism evidence="19">
    <name type="scientific">Trouessartia rubecula</name>
    <dbReference type="NCBI Taxonomy" id="474308"/>
    <lineage>
        <taxon>Eukaryota</taxon>
        <taxon>Metazoa</taxon>
        <taxon>Ecdysozoa</taxon>
        <taxon>Arthropoda</taxon>
        <taxon>Chelicerata</taxon>
        <taxon>Arachnida</taxon>
        <taxon>Acari</taxon>
        <taxon>Acariformes</taxon>
        <taxon>Sarcoptiformes</taxon>
        <taxon>Astigmata</taxon>
        <taxon>Psoroptidia</taxon>
        <taxon>Analgoidea</taxon>
        <taxon>Trouessartiidae</taxon>
        <taxon>Trouessartia</taxon>
    </lineage>
</organism>
<evidence type="ECO:0000256" key="17">
    <source>
        <dbReference type="RuleBase" id="RU003297"/>
    </source>
</evidence>
<keyword evidence="13 17" id="KW-0830">Ubiquinone</keyword>
<evidence type="ECO:0000256" key="5">
    <source>
        <dbReference type="ARBA" id="ARBA00021006"/>
    </source>
</evidence>
<comment type="similarity">
    <text evidence="3 17">Belongs to the complex I subunit 4 family.</text>
</comment>
<sequence length="432" mass="50712">MLSIFLLLGSFFIFFDWIYFLWFVPSVLFLLLVDNLSSFFSMTLVNGLFLMDYVSLLMIFITFWIFLFCVYCVSNFYSFCFMWVMFLFLVLCFLVDSYLLFYLLFEFVFLLMFVFLLSWGKTMERVQASFYMFFFTLVFSLPFLVFILYFIENYGVFSFLSIYISFSSFGYGYDWLCFFLMVVFLVKLPLYMVHMWLPKAHVEAPVSGSMLLAGVLLKLGGYGIYRFFPVLISFSLKDLFNFLFYVSLFGGAMMALICLRQSDLKVIIAYSSVVHMSFMVVGILSFTDSGKYGFLLMLVAHGFVSSFLFFGLNYIYEVFHSRSIFVLKGLIVLSSFFVFFWFLGVILNLGFPPFMSFFSEVFIVSGFSSYMGIDWLLVLLFFLFCGFYNIFLYVIPSHGESFSKNSFSISFSYSFFMMIHFFFVLVFPLLSL</sequence>
<reference evidence="19" key="1">
    <citation type="journal article" date="2018" name="Mitochondrial DNA Part B Resour">
        <title>The complete mitochondrial genome of the feather mite Trouessartia rubecula Jablonska, 1968 (Astigmata: Analgoidea: Trouessartiidae).</title>
        <authorList>
            <person name="Esteban R."/>
            <person name="Dona J."/>
            <person name="Vierna J."/>
            <person name="Vizcaino A."/>
            <person name="Serrano D."/>
            <person name="Jovani R."/>
        </authorList>
    </citation>
    <scope>NUCLEOTIDE SEQUENCE</scope>
</reference>
<feature type="transmembrane region" description="Helical" evidence="17">
    <location>
        <begin position="76"/>
        <end position="94"/>
    </location>
</feature>
<evidence type="ECO:0000256" key="11">
    <source>
        <dbReference type="ARBA" id="ARBA00022989"/>
    </source>
</evidence>
<keyword evidence="7 17" id="KW-0679">Respiratory chain</keyword>
<evidence type="ECO:0000259" key="18">
    <source>
        <dbReference type="Pfam" id="PF00361"/>
    </source>
</evidence>
<dbReference type="GO" id="GO:0042773">
    <property type="term" value="P:ATP synthesis coupled electron transport"/>
    <property type="evidence" value="ECO:0007669"/>
    <property type="project" value="InterPro"/>
</dbReference>
<feature type="transmembrane region" description="Helical" evidence="17">
    <location>
        <begin position="7"/>
        <end position="33"/>
    </location>
</feature>
<feature type="transmembrane region" description="Helical" evidence="17">
    <location>
        <begin position="266"/>
        <end position="286"/>
    </location>
</feature>
<dbReference type="EMBL" id="MH208456">
    <property type="protein sequence ID" value="QAB47273.1"/>
    <property type="molecule type" value="Genomic_DNA"/>
</dbReference>
<gene>
    <name evidence="19" type="primary">nad4</name>
</gene>
<evidence type="ECO:0000256" key="8">
    <source>
        <dbReference type="ARBA" id="ARBA00022692"/>
    </source>
</evidence>
<dbReference type="AlphaFoldDB" id="A0A410HYG5"/>
<feature type="transmembrane region" description="Helical" evidence="17">
    <location>
        <begin position="240"/>
        <end position="259"/>
    </location>
</feature>
<evidence type="ECO:0000256" key="16">
    <source>
        <dbReference type="ARBA" id="ARBA00049551"/>
    </source>
</evidence>
<feature type="domain" description="NADH:quinone oxidoreductase/Mrp antiporter transmembrane" evidence="18">
    <location>
        <begin position="97"/>
        <end position="379"/>
    </location>
</feature>
<geneLocation type="mitochondrion" evidence="19"/>
<keyword evidence="8 17" id="KW-0812">Transmembrane</keyword>
<feature type="transmembrane region" description="Helical" evidence="17">
    <location>
        <begin position="209"/>
        <end position="228"/>
    </location>
</feature>
<evidence type="ECO:0000256" key="2">
    <source>
        <dbReference type="ARBA" id="ARBA00004225"/>
    </source>
</evidence>